<evidence type="ECO:0000313" key="5">
    <source>
        <dbReference type="Proteomes" id="UP000663852"/>
    </source>
</evidence>
<name>A0A815RJ32_ADIRI</name>
<gene>
    <name evidence="2" type="ORF">EDS130_LOCUS41265</name>
    <name evidence="3" type="ORF">XAT740_LOCUS51391</name>
</gene>
<dbReference type="EMBL" id="CAJNOR010008154">
    <property type="protein sequence ID" value="CAF1629368.1"/>
    <property type="molecule type" value="Genomic_DNA"/>
</dbReference>
<keyword evidence="4" id="KW-1185">Reference proteome</keyword>
<comment type="caution">
    <text evidence="2">The sequence shown here is derived from an EMBL/GenBank/DDBJ whole genome shotgun (WGS) entry which is preliminary data.</text>
</comment>
<evidence type="ECO:0000313" key="4">
    <source>
        <dbReference type="Proteomes" id="UP000663828"/>
    </source>
</evidence>
<organism evidence="2 5">
    <name type="scientific">Adineta ricciae</name>
    <name type="common">Rotifer</name>
    <dbReference type="NCBI Taxonomy" id="249248"/>
    <lineage>
        <taxon>Eukaryota</taxon>
        <taxon>Metazoa</taxon>
        <taxon>Spiralia</taxon>
        <taxon>Gnathifera</taxon>
        <taxon>Rotifera</taxon>
        <taxon>Eurotatoria</taxon>
        <taxon>Bdelloidea</taxon>
        <taxon>Adinetida</taxon>
        <taxon>Adinetidae</taxon>
        <taxon>Adineta</taxon>
    </lineage>
</organism>
<dbReference type="InterPro" id="IPR001258">
    <property type="entry name" value="NHL_repeat"/>
</dbReference>
<evidence type="ECO:0000313" key="2">
    <source>
        <dbReference type="EMBL" id="CAF1478314.1"/>
    </source>
</evidence>
<dbReference type="AlphaFoldDB" id="A0A815RJ32"/>
<dbReference type="SUPFAM" id="SSF63829">
    <property type="entry name" value="Calcium-dependent phosphotriesterase"/>
    <property type="match status" value="1"/>
</dbReference>
<accession>A0A815RJ32</accession>
<reference evidence="2" key="1">
    <citation type="submission" date="2021-02" db="EMBL/GenBank/DDBJ databases">
        <authorList>
            <person name="Nowell W R."/>
        </authorList>
    </citation>
    <scope>NUCLEOTIDE SEQUENCE</scope>
</reference>
<protein>
    <submittedName>
        <fullName evidence="2">Uncharacterized protein</fullName>
    </submittedName>
</protein>
<evidence type="ECO:0000256" key="1">
    <source>
        <dbReference type="ARBA" id="ARBA00022737"/>
    </source>
</evidence>
<dbReference type="OrthoDB" id="342730at2759"/>
<dbReference type="InterPro" id="IPR011042">
    <property type="entry name" value="6-blade_b-propeller_TolB-like"/>
</dbReference>
<proteinExistence type="predicted"/>
<sequence>MCCSLSDRHQIIAKSLSNHFNHIIIVAGTGSAGATSTTLSNPLGTFVNTSLVFYVADYENHCIIRFGTNVFQCLIGCQNSNELNYPWSISFDSFENLFVVDRGNRRIRRFEVIDGRNYSQNSNGYYTGIVSGNYTMLNEYGNLMTIQSLNNRSFTLLSAVATAAYD</sequence>
<dbReference type="Gene3D" id="2.120.10.30">
    <property type="entry name" value="TolB, C-terminal domain"/>
    <property type="match status" value="1"/>
</dbReference>
<keyword evidence="1" id="KW-0677">Repeat</keyword>
<dbReference type="Pfam" id="PF01436">
    <property type="entry name" value="NHL"/>
    <property type="match status" value="1"/>
</dbReference>
<dbReference type="EMBL" id="CAJNOJ010000534">
    <property type="protein sequence ID" value="CAF1478314.1"/>
    <property type="molecule type" value="Genomic_DNA"/>
</dbReference>
<dbReference type="Proteomes" id="UP000663852">
    <property type="component" value="Unassembled WGS sequence"/>
</dbReference>
<evidence type="ECO:0000313" key="3">
    <source>
        <dbReference type="EMBL" id="CAF1629368.1"/>
    </source>
</evidence>
<dbReference type="Proteomes" id="UP000663828">
    <property type="component" value="Unassembled WGS sequence"/>
</dbReference>